<evidence type="ECO:0000313" key="1">
    <source>
        <dbReference type="EMBL" id="KIF54304.1"/>
    </source>
</evidence>
<organism evidence="1 2">
    <name type="scientific">Vibrio owensii CAIM 1854 = LMG 25443</name>
    <dbReference type="NCBI Taxonomy" id="1229493"/>
    <lineage>
        <taxon>Bacteria</taxon>
        <taxon>Pseudomonadati</taxon>
        <taxon>Pseudomonadota</taxon>
        <taxon>Gammaproteobacteria</taxon>
        <taxon>Vibrionales</taxon>
        <taxon>Vibrionaceae</taxon>
        <taxon>Vibrio</taxon>
    </lineage>
</organism>
<dbReference type="RefSeq" id="WP_020197490.1">
    <property type="nucleotide sequence ID" value="NZ_BAOH01000121.1"/>
</dbReference>
<dbReference type="PATRIC" id="fig|1229493.5.peg.5817"/>
<reference evidence="1 2" key="1">
    <citation type="submission" date="2014-07" db="EMBL/GenBank/DDBJ databases">
        <title>Unique and conserved regions in Vibrio harveyi and related species in comparison with the shrimp pathogen Vibrio harveyi CAIM 1792.</title>
        <authorList>
            <person name="Espinoza-Valles I."/>
            <person name="Vora G."/>
            <person name="Leekitcharoenphon P."/>
            <person name="Ussery D."/>
            <person name="Hoj L."/>
            <person name="Gomez-Gil B."/>
        </authorList>
    </citation>
    <scope>NUCLEOTIDE SEQUENCE [LARGE SCALE GENOMIC DNA]</scope>
    <source>
        <strain evidence="2">CAIM 1854 / LMG 25443</strain>
    </source>
</reference>
<dbReference type="Proteomes" id="UP000031586">
    <property type="component" value="Unassembled WGS sequence"/>
</dbReference>
<gene>
    <name evidence="1" type="ORF">H735_04460</name>
</gene>
<dbReference type="EMBL" id="JPRD01000008">
    <property type="protein sequence ID" value="KIF54304.1"/>
    <property type="molecule type" value="Genomic_DNA"/>
</dbReference>
<name>A0A0C1ZE35_9VIBR</name>
<protein>
    <submittedName>
        <fullName evidence="1">Uncharacterized protein</fullName>
    </submittedName>
</protein>
<comment type="caution">
    <text evidence="1">The sequence shown here is derived from an EMBL/GenBank/DDBJ whole genome shotgun (WGS) entry which is preliminary data.</text>
</comment>
<proteinExistence type="predicted"/>
<accession>A0A0C1ZE35</accession>
<dbReference type="AlphaFoldDB" id="A0A0C1ZE35"/>
<sequence length="451" mass="48166">MTDVLDQFNTVCDCFFQRDISDSPASSDKLSGIISCDVKTGNVLTTVALEVGKEYSGHSDPIIMIRPQLVNDDMNVSSIISFFTGESYSFPRWCEFLDISIRELQLKFHCGHLALIASAELADSKVAYPFPGALFKITLCAEFIPASTLKVCILASVEDPNDPNQMVFISYCKGDDWAPKRRNLDQNEPPSKLPPLPISLIPVFAPDLCNIKGKANELINILDQAINAASSAGYQLVSTLQALVSIGASVAELSESLIRNNTSLTLLQICNLLIPINGLNTTEPGFLGDILRGAEAATTDAPNEDQLAELMANGVCDIKTLSNALILAKQTGSATLTNKERDEIVKECQHAAERVLKTSKTASGLVEEANNILGTDTVNSLKSGNAPITQESVEEAIKSQLKDGLVNGISDSVVGTDVAAEAAEVAVEATEGSEVIGAVTEMAEALLVFLL</sequence>
<evidence type="ECO:0000313" key="2">
    <source>
        <dbReference type="Proteomes" id="UP000031586"/>
    </source>
</evidence>